<gene>
    <name evidence="1" type="ORF">G5C51_23330</name>
</gene>
<dbReference type="EMBL" id="JAAKZV010000112">
    <property type="protein sequence ID" value="NGN66825.1"/>
    <property type="molecule type" value="Genomic_DNA"/>
</dbReference>
<dbReference type="Proteomes" id="UP000481583">
    <property type="component" value="Unassembled WGS sequence"/>
</dbReference>
<dbReference type="InterPro" id="IPR021373">
    <property type="entry name" value="DUF2993"/>
</dbReference>
<sequence>MRALRYALIGLVIIAALAVAGDRFALNRAEDRAASDVQREYALEKKPKIDIKGFPFLTQVLSKEFGHVAIDLSGIQATSGTGGGAPLKLASARADLRDVRVIGNNWDRARAQRAEGKVHLDYDDISAAIPGGIVQVSYGGADAAGNKQVKAGVEVPIIGEQSATGTISVHGGDTIRMKATNTSGLPAFVRKQLNWEWKITDLPAGITLKSVDIDKDGIDITGGGTDVDLQETPR</sequence>
<evidence type="ECO:0000313" key="2">
    <source>
        <dbReference type="Proteomes" id="UP000481583"/>
    </source>
</evidence>
<evidence type="ECO:0000313" key="1">
    <source>
        <dbReference type="EMBL" id="NGN66825.1"/>
    </source>
</evidence>
<comment type="caution">
    <text evidence="1">The sequence shown here is derived from an EMBL/GenBank/DDBJ whole genome shotgun (WGS) entry which is preliminary data.</text>
</comment>
<proteinExistence type="predicted"/>
<accession>A0A6G4U3L5</accession>
<dbReference type="RefSeq" id="WP_165240130.1">
    <property type="nucleotide sequence ID" value="NZ_JAAKZV010000112.1"/>
</dbReference>
<reference evidence="1 2" key="1">
    <citation type="submission" date="2020-02" db="EMBL/GenBank/DDBJ databases">
        <title>Whole-genome analyses of novel actinobacteria.</title>
        <authorList>
            <person name="Sahin N."/>
        </authorList>
    </citation>
    <scope>NUCLEOTIDE SEQUENCE [LARGE SCALE GENOMIC DNA]</scope>
    <source>
        <strain evidence="1 2">A7024</strain>
    </source>
</reference>
<organism evidence="1 2">
    <name type="scientific">Streptomyces coryli</name>
    <dbReference type="NCBI Taxonomy" id="1128680"/>
    <lineage>
        <taxon>Bacteria</taxon>
        <taxon>Bacillati</taxon>
        <taxon>Actinomycetota</taxon>
        <taxon>Actinomycetes</taxon>
        <taxon>Kitasatosporales</taxon>
        <taxon>Streptomycetaceae</taxon>
        <taxon>Streptomyces</taxon>
    </lineage>
</organism>
<protein>
    <submittedName>
        <fullName evidence="1">DUF2993 domain-containing protein</fullName>
    </submittedName>
</protein>
<dbReference type="AlphaFoldDB" id="A0A6G4U3L5"/>
<name>A0A6G4U3L5_9ACTN</name>
<keyword evidence="2" id="KW-1185">Reference proteome</keyword>
<dbReference type="Pfam" id="PF11209">
    <property type="entry name" value="LmeA"/>
    <property type="match status" value="1"/>
</dbReference>